<organism evidence="4 5">
    <name type="scientific">Methanosphaerula palustris (strain ATCC BAA-1556 / DSM 19958 / E1-9c)</name>
    <dbReference type="NCBI Taxonomy" id="521011"/>
    <lineage>
        <taxon>Archaea</taxon>
        <taxon>Methanobacteriati</taxon>
        <taxon>Methanobacteriota</taxon>
        <taxon>Stenosarchaea group</taxon>
        <taxon>Methanomicrobia</taxon>
        <taxon>Methanomicrobiales</taxon>
        <taxon>Methanoregulaceae</taxon>
        <taxon>Methanosphaerula</taxon>
    </lineage>
</organism>
<keyword evidence="5" id="KW-1185">Reference proteome</keyword>
<dbReference type="InterPro" id="IPR023370">
    <property type="entry name" value="TrmO-like_N"/>
</dbReference>
<dbReference type="KEGG" id="mpl:Mpal_1584"/>
<dbReference type="Proteomes" id="UP000002457">
    <property type="component" value="Chromosome"/>
</dbReference>
<dbReference type="PANTHER" id="PTHR12818">
    <property type="entry name" value="TRNA (ADENINE(37)-N6)-METHYLTRANSFERASE"/>
    <property type="match status" value="1"/>
</dbReference>
<dbReference type="PANTHER" id="PTHR12818:SF0">
    <property type="entry name" value="TRNA (ADENINE(37)-N6)-METHYLTRANSFERASE"/>
    <property type="match status" value="1"/>
</dbReference>
<accession>B8GIT3</accession>
<dbReference type="Gene3D" id="2.40.30.70">
    <property type="entry name" value="YaeB-like"/>
    <property type="match status" value="1"/>
</dbReference>
<evidence type="ECO:0000313" key="4">
    <source>
        <dbReference type="EMBL" id="ACL16896.1"/>
    </source>
</evidence>
<evidence type="ECO:0000259" key="3">
    <source>
        <dbReference type="PROSITE" id="PS51668"/>
    </source>
</evidence>
<dbReference type="Pfam" id="PF01980">
    <property type="entry name" value="TrmO_N"/>
    <property type="match status" value="1"/>
</dbReference>
<evidence type="ECO:0000313" key="5">
    <source>
        <dbReference type="Proteomes" id="UP000002457"/>
    </source>
</evidence>
<dbReference type="eggNOG" id="arCOG00761">
    <property type="taxonomic scope" value="Archaea"/>
</dbReference>
<dbReference type="STRING" id="521011.Mpal_1584"/>
<evidence type="ECO:0000256" key="1">
    <source>
        <dbReference type="ARBA" id="ARBA00022691"/>
    </source>
</evidence>
<proteinExistence type="inferred from homology"/>
<dbReference type="EMBL" id="CP001338">
    <property type="protein sequence ID" value="ACL16896.1"/>
    <property type="molecule type" value="Genomic_DNA"/>
</dbReference>
<dbReference type="InterPro" id="IPR036414">
    <property type="entry name" value="YaeB_N_sf"/>
</dbReference>
<dbReference type="GeneID" id="7272126"/>
<comment type="similarity">
    <text evidence="2">Belongs to the tRNA methyltransferase O family.</text>
</comment>
<dbReference type="NCBIfam" id="TIGR00104">
    <property type="entry name" value="tRNA_TsaA"/>
    <property type="match status" value="1"/>
</dbReference>
<dbReference type="HOGENOM" id="CLU_013458_2_0_2"/>
<dbReference type="OrthoDB" id="40408at2157"/>
<dbReference type="PROSITE" id="PS51668">
    <property type="entry name" value="TSAA_2"/>
    <property type="match status" value="1"/>
</dbReference>
<protein>
    <recommendedName>
        <fullName evidence="3">TsaA-like domain-containing protein</fullName>
    </recommendedName>
</protein>
<dbReference type="InterPro" id="IPR040372">
    <property type="entry name" value="YaeB-like"/>
</dbReference>
<dbReference type="SUPFAM" id="SSF118196">
    <property type="entry name" value="YaeB-like"/>
    <property type="match status" value="1"/>
</dbReference>
<keyword evidence="1" id="KW-0949">S-adenosyl-L-methionine</keyword>
<dbReference type="InterPro" id="IPR036413">
    <property type="entry name" value="YaeB-like_sf"/>
</dbReference>
<dbReference type="RefSeq" id="WP_012618215.1">
    <property type="nucleotide sequence ID" value="NC_011832.1"/>
</dbReference>
<reference evidence="4 5" key="1">
    <citation type="journal article" date="2015" name="Genome Announc.">
        <title>Complete Genome Sequence of Methanosphaerula palustris E1-9CT, a Hydrogenotrophic Methanogen Isolated from a Minerotrophic Fen Peatland.</title>
        <authorList>
            <person name="Cadillo-Quiroz H."/>
            <person name="Browne P."/>
            <person name="Kyrpides N."/>
            <person name="Woyke T."/>
            <person name="Goodwin L."/>
            <person name="Detter C."/>
            <person name="Yavitt J.B."/>
            <person name="Zinder S.H."/>
        </authorList>
    </citation>
    <scope>NUCLEOTIDE SEQUENCE [LARGE SCALE GENOMIC DNA]</scope>
    <source>
        <strain evidence="5">ATCC BAA-1556 / DSM 19958 / E1-9c</strain>
    </source>
</reference>
<gene>
    <name evidence="4" type="ordered locus">Mpal_1584</name>
</gene>
<dbReference type="AlphaFoldDB" id="B8GIT3"/>
<feature type="domain" description="TsaA-like" evidence="3">
    <location>
        <begin position="4"/>
        <end position="135"/>
    </location>
</feature>
<dbReference type="CDD" id="cd09281">
    <property type="entry name" value="UPF0066"/>
    <property type="match status" value="1"/>
</dbReference>
<name>B8GIT3_METPE</name>
<sequence>MTEFTPIGIAHSPFQTAGAPPFQSTFSQAEGTIEVFPEFQEGLNSIEGFSHLILLSHFNCAERCALLEKPLSDGVVYHGIFASRHFNRPNPIGISYVALTGVDDGTLRVTGLDLLEGTPILDIKPYVPAFDSIPDAVTGWVSAQHIERIRETSIRAQQDLVRQQSR</sequence>
<evidence type="ECO:0000256" key="2">
    <source>
        <dbReference type="ARBA" id="ARBA00033753"/>
    </source>
</evidence>